<dbReference type="Pfam" id="PF17963">
    <property type="entry name" value="Big_9"/>
    <property type="match status" value="1"/>
</dbReference>
<reference evidence="2" key="1">
    <citation type="submission" date="2022-07" db="EMBL/GenBank/DDBJ databases">
        <authorList>
            <person name="Otstavnykh N."/>
            <person name="Isaeva M."/>
            <person name="Bystritskaya E."/>
        </authorList>
    </citation>
    <scope>NUCLEOTIDE SEQUENCE</scope>
    <source>
        <strain evidence="2">10Alg 79</strain>
    </source>
</reference>
<feature type="region of interest" description="Disordered" evidence="1">
    <location>
        <begin position="118"/>
        <end position="142"/>
    </location>
</feature>
<proteinExistence type="predicted"/>
<accession>A0AAJ1X682</accession>
<dbReference type="EMBL" id="JANFFA010000039">
    <property type="protein sequence ID" value="MDQ2095993.1"/>
    <property type="molecule type" value="Genomic_DNA"/>
</dbReference>
<reference evidence="2" key="2">
    <citation type="submission" date="2023-04" db="EMBL/GenBank/DDBJ databases">
        <title>'Rhodoalgimonas zhirmunskyi' gen. nov., isolated from a red alga.</title>
        <authorList>
            <person name="Nedashkovskaya O.I."/>
            <person name="Otstavnykh N.Y."/>
            <person name="Bystritskaya E.P."/>
            <person name="Balabanova L.A."/>
            <person name="Isaeva M.P."/>
        </authorList>
    </citation>
    <scope>NUCLEOTIDE SEQUENCE</scope>
    <source>
        <strain evidence="2">10Alg 79</strain>
    </source>
</reference>
<evidence type="ECO:0000313" key="2">
    <source>
        <dbReference type="EMBL" id="MDQ2095993.1"/>
    </source>
</evidence>
<feature type="non-terminal residue" evidence="2">
    <location>
        <position position="165"/>
    </location>
</feature>
<name>A0AAJ1X682_9RHOB</name>
<keyword evidence="3" id="KW-1185">Reference proteome</keyword>
<feature type="non-terminal residue" evidence="2">
    <location>
        <position position="1"/>
    </location>
</feature>
<dbReference type="Gene3D" id="2.60.40.3440">
    <property type="match status" value="1"/>
</dbReference>
<gene>
    <name evidence="2" type="ORF">NOI20_17905</name>
</gene>
<evidence type="ECO:0000256" key="1">
    <source>
        <dbReference type="SAM" id="MobiDB-lite"/>
    </source>
</evidence>
<dbReference type="Proteomes" id="UP001227162">
    <property type="component" value="Unassembled WGS sequence"/>
</dbReference>
<protein>
    <submittedName>
        <fullName evidence="2">Cadherin-like domain-containing protein</fullName>
    </submittedName>
</protein>
<sequence length="165" mass="15867">EDTAVAGNLLGNDSDIDGDPLEVTQVLVDVDGDGVADVLALGTPTALSDASGALIGTLTVGSDGSYVFTPAPNYAGPVPVASYTISDGAGGTASSTLEIAITPVDDTLAITGLTDGPVAGTDGTVDEGALADGTDPTSPDESVAGSFTVSVADGVAALEVNGTVL</sequence>
<evidence type="ECO:0000313" key="3">
    <source>
        <dbReference type="Proteomes" id="UP001227162"/>
    </source>
</evidence>
<organism evidence="2 3">
    <name type="scientific">Rhodalgimonas zhirmunskyi</name>
    <dbReference type="NCBI Taxonomy" id="2964767"/>
    <lineage>
        <taxon>Bacteria</taxon>
        <taxon>Pseudomonadati</taxon>
        <taxon>Pseudomonadota</taxon>
        <taxon>Alphaproteobacteria</taxon>
        <taxon>Rhodobacterales</taxon>
        <taxon>Roseobacteraceae</taxon>
        <taxon>Rhodalgimonas</taxon>
    </lineage>
</organism>
<comment type="caution">
    <text evidence="2">The sequence shown here is derived from an EMBL/GenBank/DDBJ whole genome shotgun (WGS) entry which is preliminary data.</text>
</comment>
<dbReference type="AlphaFoldDB" id="A0AAJ1X682"/>
<dbReference type="RefSeq" id="WP_317627609.1">
    <property type="nucleotide sequence ID" value="NZ_JANFFA010000039.1"/>
</dbReference>